<dbReference type="Proteomes" id="UP000589626">
    <property type="component" value="Unassembled WGS sequence"/>
</dbReference>
<keyword evidence="3" id="KW-1185">Reference proteome</keyword>
<evidence type="ECO:0000313" key="3">
    <source>
        <dbReference type="Proteomes" id="UP000589626"/>
    </source>
</evidence>
<gene>
    <name evidence="2" type="ORF">FHU40_000779</name>
</gene>
<reference evidence="2 3" key="1">
    <citation type="submission" date="2020-08" db="EMBL/GenBank/DDBJ databases">
        <title>Sequencing the genomes of 1000 actinobacteria strains.</title>
        <authorList>
            <person name="Klenk H.-P."/>
        </authorList>
    </citation>
    <scope>NUCLEOTIDE SEQUENCE [LARGE SCALE GENOMIC DNA]</scope>
    <source>
        <strain evidence="2 3">DSM 105498</strain>
    </source>
</reference>
<feature type="transmembrane region" description="Helical" evidence="1">
    <location>
        <begin position="12"/>
        <end position="34"/>
    </location>
</feature>
<comment type="caution">
    <text evidence="2">The sequence shown here is derived from an EMBL/GenBank/DDBJ whole genome shotgun (WGS) entry which is preliminary data.</text>
</comment>
<name>A0A7W4VT22_9ACTN</name>
<sequence length="35" mass="3369">MTDPTPSLPARLILAAFAGATIAFGVAAAVVGAAR</sequence>
<dbReference type="EMBL" id="JACHWR010000001">
    <property type="protein sequence ID" value="MBB3040978.1"/>
    <property type="molecule type" value="Genomic_DNA"/>
</dbReference>
<accession>A0A7W4VT22</accession>
<keyword evidence="1" id="KW-0812">Transmembrane</keyword>
<proteinExistence type="predicted"/>
<organism evidence="2 3">
    <name type="scientific">Nocardioides soli</name>
    <dbReference type="NCBI Taxonomy" id="1036020"/>
    <lineage>
        <taxon>Bacteria</taxon>
        <taxon>Bacillati</taxon>
        <taxon>Actinomycetota</taxon>
        <taxon>Actinomycetes</taxon>
        <taxon>Propionibacteriales</taxon>
        <taxon>Nocardioidaceae</taxon>
        <taxon>Nocardioides</taxon>
    </lineage>
</organism>
<keyword evidence="1" id="KW-1133">Transmembrane helix</keyword>
<dbReference type="AlphaFoldDB" id="A0A7W4VT22"/>
<keyword evidence="1" id="KW-0472">Membrane</keyword>
<protein>
    <submittedName>
        <fullName evidence="2">Uncharacterized protein</fullName>
    </submittedName>
</protein>
<evidence type="ECO:0000313" key="2">
    <source>
        <dbReference type="EMBL" id="MBB3040978.1"/>
    </source>
</evidence>
<evidence type="ECO:0000256" key="1">
    <source>
        <dbReference type="SAM" id="Phobius"/>
    </source>
</evidence>